<reference evidence="3" key="1">
    <citation type="submission" date="2025-08" db="UniProtKB">
        <authorList>
            <consortium name="RefSeq"/>
        </authorList>
    </citation>
    <scope>IDENTIFICATION</scope>
    <source>
        <tissue evidence="3">Whole organism</tissue>
    </source>
</reference>
<evidence type="ECO:0000313" key="2">
    <source>
        <dbReference type="Proteomes" id="UP000694843"/>
    </source>
</evidence>
<dbReference type="GO" id="GO:0003676">
    <property type="term" value="F:nucleic acid binding"/>
    <property type="evidence" value="ECO:0007669"/>
    <property type="project" value="InterPro"/>
</dbReference>
<dbReference type="OrthoDB" id="407198at2759"/>
<keyword evidence="2" id="KW-1185">Reference proteome</keyword>
<protein>
    <submittedName>
        <fullName evidence="3">Uncharacterized protein LOC108675345</fullName>
    </submittedName>
</protein>
<organism evidence="2 3">
    <name type="scientific">Hyalella azteca</name>
    <name type="common">Amphipod</name>
    <dbReference type="NCBI Taxonomy" id="294128"/>
    <lineage>
        <taxon>Eukaryota</taxon>
        <taxon>Metazoa</taxon>
        <taxon>Ecdysozoa</taxon>
        <taxon>Arthropoda</taxon>
        <taxon>Crustacea</taxon>
        <taxon>Multicrustacea</taxon>
        <taxon>Malacostraca</taxon>
        <taxon>Eumalacostraca</taxon>
        <taxon>Peracarida</taxon>
        <taxon>Amphipoda</taxon>
        <taxon>Senticaudata</taxon>
        <taxon>Talitrida</taxon>
        <taxon>Talitroidea</taxon>
        <taxon>Hyalellidae</taxon>
        <taxon>Hyalella</taxon>
    </lineage>
</organism>
<evidence type="ECO:0000259" key="1">
    <source>
        <dbReference type="PROSITE" id="PS50879"/>
    </source>
</evidence>
<dbReference type="GO" id="GO:0004523">
    <property type="term" value="F:RNA-DNA hybrid ribonuclease activity"/>
    <property type="evidence" value="ECO:0007669"/>
    <property type="project" value="InterPro"/>
</dbReference>
<dbReference type="OMA" id="STNSAMC"/>
<dbReference type="InterPro" id="IPR002156">
    <property type="entry name" value="RNaseH_domain"/>
</dbReference>
<feature type="domain" description="RNase H type-1" evidence="1">
    <location>
        <begin position="1"/>
        <end position="29"/>
    </location>
</feature>
<dbReference type="KEGG" id="hazt:108675345"/>
<dbReference type="Gene3D" id="3.30.420.10">
    <property type="entry name" value="Ribonuclease H-like superfamily/Ribonuclease H"/>
    <property type="match status" value="1"/>
</dbReference>
<dbReference type="InterPro" id="IPR012337">
    <property type="entry name" value="RNaseH-like_sf"/>
</dbReference>
<dbReference type="SUPFAM" id="SSF53098">
    <property type="entry name" value="Ribonuclease H-like"/>
    <property type="match status" value="1"/>
</dbReference>
<dbReference type="Proteomes" id="UP000694843">
    <property type="component" value="Unplaced"/>
</dbReference>
<accession>A0A8B7NYL5</accession>
<evidence type="ECO:0000313" key="3">
    <source>
        <dbReference type="RefSeq" id="XP_018018837.1"/>
    </source>
</evidence>
<dbReference type="RefSeq" id="XP_018018837.1">
    <property type="nucleotide sequence ID" value="XM_018163348.1"/>
</dbReference>
<dbReference type="PROSITE" id="PS50879">
    <property type="entry name" value="RNASE_H_1"/>
    <property type="match status" value="1"/>
</dbReference>
<dbReference type="GeneID" id="108675345"/>
<name>A0A8B7NYL5_HYAAZ</name>
<sequence>MTVDLQWVKGHAGIHGNEVADKVAQLGHSLDFSVLSHIEQSDLLSGLRRGLRERSQDLWMLEVNANRKGVHLTTIRSNLSPVPWVVAPTRRAAVVLARLRLGHVGLGAYLFRFGMSPSPMCGNCNVEDTIEHYLLICGLHREARRQLENAVATYGIDPLTVRDLLGGGDFPRSAQFAIIKATVAYIKSTGRLNNL</sequence>
<gene>
    <name evidence="3" type="primary">LOC108675345</name>
</gene>
<dbReference type="AlphaFoldDB" id="A0A8B7NYL5"/>
<dbReference type="InterPro" id="IPR036397">
    <property type="entry name" value="RNaseH_sf"/>
</dbReference>
<proteinExistence type="predicted"/>